<evidence type="ECO:0000313" key="3">
    <source>
        <dbReference type="EMBL" id="KAF4409329.1"/>
    </source>
</evidence>
<accession>A0ABQ7FK28</accession>
<name>A0ABQ7FK28_9ACTN</name>
<proteinExistence type="predicted"/>
<feature type="transmembrane region" description="Helical" evidence="2">
    <location>
        <begin position="12"/>
        <end position="40"/>
    </location>
</feature>
<dbReference type="RefSeq" id="WP_156205674.1">
    <property type="nucleotide sequence ID" value="NZ_WHPN01000232.1"/>
</dbReference>
<evidence type="ECO:0000313" key="4">
    <source>
        <dbReference type="Proteomes" id="UP000621266"/>
    </source>
</evidence>
<gene>
    <name evidence="3" type="ORF">GCU69_09620</name>
</gene>
<feature type="region of interest" description="Disordered" evidence="1">
    <location>
        <begin position="83"/>
        <end position="181"/>
    </location>
</feature>
<protein>
    <submittedName>
        <fullName evidence="3">Uncharacterized protein</fullName>
    </submittedName>
</protein>
<dbReference type="EMBL" id="WHPN01000232">
    <property type="protein sequence ID" value="KAF4409329.1"/>
    <property type="molecule type" value="Genomic_DNA"/>
</dbReference>
<keyword evidence="2" id="KW-0472">Membrane</keyword>
<dbReference type="Proteomes" id="UP000621266">
    <property type="component" value="Unassembled WGS sequence"/>
</dbReference>
<keyword evidence="2" id="KW-1133">Transmembrane helix</keyword>
<evidence type="ECO:0000256" key="1">
    <source>
        <dbReference type="SAM" id="MobiDB-lite"/>
    </source>
</evidence>
<organism evidence="3 4">
    <name type="scientific">Streptomyces lycii</name>
    <dbReference type="NCBI Taxonomy" id="2654337"/>
    <lineage>
        <taxon>Bacteria</taxon>
        <taxon>Bacillati</taxon>
        <taxon>Actinomycetota</taxon>
        <taxon>Actinomycetes</taxon>
        <taxon>Kitasatosporales</taxon>
        <taxon>Streptomycetaceae</taxon>
        <taxon>Streptomyces</taxon>
    </lineage>
</organism>
<reference evidence="3 4" key="1">
    <citation type="submission" date="2019-10" db="EMBL/GenBank/DDBJ databases">
        <title>Streptomyces tenebrisbrunneis sp.nov., an endogenous actinomycete isolated from of Lycium ruthenicum.</title>
        <authorList>
            <person name="Ma L."/>
        </authorList>
    </citation>
    <scope>NUCLEOTIDE SEQUENCE [LARGE SCALE GENOMIC DNA]</scope>
    <source>
        <strain evidence="3 4">TRM 66187</strain>
    </source>
</reference>
<feature type="compositionally biased region" description="Basic and acidic residues" evidence="1">
    <location>
        <begin position="104"/>
        <end position="133"/>
    </location>
</feature>
<keyword evidence="4" id="KW-1185">Reference proteome</keyword>
<feature type="compositionally biased region" description="Low complexity" evidence="1">
    <location>
        <begin position="88"/>
        <end position="97"/>
    </location>
</feature>
<comment type="caution">
    <text evidence="3">The sequence shown here is derived from an EMBL/GenBank/DDBJ whole genome shotgun (WGS) entry which is preliminary data.</text>
</comment>
<feature type="compositionally biased region" description="Polar residues" evidence="1">
    <location>
        <begin position="151"/>
        <end position="160"/>
    </location>
</feature>
<sequence length="181" mass="19935">MNRRDRALAREAGRYVVMWFCGLLALCTLLFMGLLVLMTAPHGLLFLLRRGTLLPLILVFTVTCLCWLFLLLVTRSDDAEDDADDAADAAADAAAVADGDDAWDDGRARDDNDDRARDDNRARDDDRTGRTDGNRTNGNRTDGGRDAARTDGTNRAGTTARTDDRGTHPRTTRYDGVEDNV</sequence>
<evidence type="ECO:0000256" key="2">
    <source>
        <dbReference type="SAM" id="Phobius"/>
    </source>
</evidence>
<keyword evidence="2" id="KW-0812">Transmembrane</keyword>
<feature type="transmembrane region" description="Helical" evidence="2">
    <location>
        <begin position="52"/>
        <end position="73"/>
    </location>
</feature>
<feature type="compositionally biased region" description="Basic and acidic residues" evidence="1">
    <location>
        <begin position="161"/>
        <end position="181"/>
    </location>
</feature>